<gene>
    <name evidence="1" type="ORF">AMATHDRAFT_59724</name>
</gene>
<dbReference type="AlphaFoldDB" id="A0A2A9NU40"/>
<dbReference type="Proteomes" id="UP000242287">
    <property type="component" value="Unassembled WGS sequence"/>
</dbReference>
<evidence type="ECO:0000313" key="2">
    <source>
        <dbReference type="Proteomes" id="UP000242287"/>
    </source>
</evidence>
<organism evidence="1 2">
    <name type="scientific">Amanita thiersii Skay4041</name>
    <dbReference type="NCBI Taxonomy" id="703135"/>
    <lineage>
        <taxon>Eukaryota</taxon>
        <taxon>Fungi</taxon>
        <taxon>Dikarya</taxon>
        <taxon>Basidiomycota</taxon>
        <taxon>Agaricomycotina</taxon>
        <taxon>Agaricomycetes</taxon>
        <taxon>Agaricomycetidae</taxon>
        <taxon>Agaricales</taxon>
        <taxon>Pluteineae</taxon>
        <taxon>Amanitaceae</taxon>
        <taxon>Amanita</taxon>
    </lineage>
</organism>
<dbReference type="EMBL" id="KZ301991">
    <property type="protein sequence ID" value="PFH51192.1"/>
    <property type="molecule type" value="Genomic_DNA"/>
</dbReference>
<reference evidence="1 2" key="1">
    <citation type="submission" date="2014-02" db="EMBL/GenBank/DDBJ databases">
        <title>Transposable element dynamics among asymbiotic and ectomycorrhizal Amanita fungi.</title>
        <authorList>
            <consortium name="DOE Joint Genome Institute"/>
            <person name="Hess J."/>
            <person name="Skrede I."/>
            <person name="Wolfe B."/>
            <person name="LaButti K."/>
            <person name="Ohm R.A."/>
            <person name="Grigoriev I.V."/>
            <person name="Pringle A."/>
        </authorList>
    </citation>
    <scope>NUCLEOTIDE SEQUENCE [LARGE SCALE GENOMIC DNA]</scope>
    <source>
        <strain evidence="1 2">SKay4041</strain>
    </source>
</reference>
<protein>
    <submittedName>
        <fullName evidence="1">Uncharacterized protein</fullName>
    </submittedName>
</protein>
<sequence length="210" mass="24300">MNIIYPKNPKRITRVQELFDDVLSIQTIINEDVEKYKRSDEKAFKIMEMICREGHLPSLDDLTRRAMSKFTDEEKASTEKLIEQSRKWGVSRERLQEAIKDLAARRFIIMKLRQYVHISMKRFGPGAKGLSEKTEADRRRVEAGGMKIEKADELLKERVATAATKLRQANIGLKNKDIFEICVNLDESRSCWISEDPGLGDILQMNILVE</sequence>
<proteinExistence type="predicted"/>
<accession>A0A2A9NU40</accession>
<keyword evidence="2" id="KW-1185">Reference proteome</keyword>
<evidence type="ECO:0000313" key="1">
    <source>
        <dbReference type="EMBL" id="PFH51192.1"/>
    </source>
</evidence>
<name>A0A2A9NU40_9AGAR</name>